<dbReference type="SMART" id="SM00382">
    <property type="entry name" value="AAA"/>
    <property type="match status" value="1"/>
</dbReference>
<keyword evidence="4" id="KW-0067">ATP-binding</keyword>
<comment type="similarity">
    <text evidence="1">Belongs to the ABC transporter superfamily.</text>
</comment>
<dbReference type="InterPro" id="IPR017871">
    <property type="entry name" value="ABC_transporter-like_CS"/>
</dbReference>
<dbReference type="GO" id="GO:0016887">
    <property type="term" value="F:ATP hydrolysis activity"/>
    <property type="evidence" value="ECO:0007669"/>
    <property type="project" value="InterPro"/>
</dbReference>
<dbReference type="InterPro" id="IPR003439">
    <property type="entry name" value="ABC_transporter-like_ATP-bd"/>
</dbReference>
<reference evidence="6" key="1">
    <citation type="journal article" date="2014" name="Front. Microbiol.">
        <title>High frequency of phylogenetically diverse reductive dehalogenase-homologous genes in deep subseafloor sedimentary metagenomes.</title>
        <authorList>
            <person name="Kawai M."/>
            <person name="Futagami T."/>
            <person name="Toyoda A."/>
            <person name="Takaki Y."/>
            <person name="Nishi S."/>
            <person name="Hori S."/>
            <person name="Arai W."/>
            <person name="Tsubouchi T."/>
            <person name="Morono Y."/>
            <person name="Uchiyama I."/>
            <person name="Ito T."/>
            <person name="Fujiyama A."/>
            <person name="Inagaki F."/>
            <person name="Takami H."/>
        </authorList>
    </citation>
    <scope>NUCLEOTIDE SEQUENCE</scope>
    <source>
        <strain evidence="6">Expedition CK06-06</strain>
    </source>
</reference>
<protein>
    <recommendedName>
        <fullName evidence="5">ABC transporter domain-containing protein</fullName>
    </recommendedName>
</protein>
<dbReference type="InterPro" id="IPR003593">
    <property type="entry name" value="AAA+_ATPase"/>
</dbReference>
<feature type="domain" description="ABC transporter" evidence="5">
    <location>
        <begin position="10"/>
        <end position="245"/>
    </location>
</feature>
<dbReference type="Gene3D" id="3.40.50.300">
    <property type="entry name" value="P-loop containing nucleotide triphosphate hydrolases"/>
    <property type="match status" value="1"/>
</dbReference>
<organism evidence="6">
    <name type="scientific">marine sediment metagenome</name>
    <dbReference type="NCBI Taxonomy" id="412755"/>
    <lineage>
        <taxon>unclassified sequences</taxon>
        <taxon>metagenomes</taxon>
        <taxon>ecological metagenomes</taxon>
    </lineage>
</organism>
<dbReference type="InterPro" id="IPR027417">
    <property type="entry name" value="P-loop_NTPase"/>
</dbReference>
<dbReference type="AlphaFoldDB" id="X1I262"/>
<evidence type="ECO:0000256" key="1">
    <source>
        <dbReference type="ARBA" id="ARBA00005417"/>
    </source>
</evidence>
<dbReference type="PANTHER" id="PTHR42711:SF5">
    <property type="entry name" value="ABC TRANSPORTER ATP-BINDING PROTEIN NATA"/>
    <property type="match status" value="1"/>
</dbReference>
<evidence type="ECO:0000259" key="5">
    <source>
        <dbReference type="PROSITE" id="PS50893"/>
    </source>
</evidence>
<keyword evidence="3" id="KW-0547">Nucleotide-binding</keyword>
<dbReference type="InterPro" id="IPR050763">
    <property type="entry name" value="ABC_transporter_ATP-binding"/>
</dbReference>
<feature type="non-terminal residue" evidence="6">
    <location>
        <position position="273"/>
    </location>
</feature>
<sequence length="273" mass="30771">MNKKNQEILIQIKNLTKKFGNFTAVKGVNLEIQRGEIVGFLGPNGAGKTTTMKMMSHLLKPNEGEVLIRANGELQKLTNRNKDYLLDNIGFLIEIPAFYGKVTPKEILKYFAKLKGYPRKNINERIDTVLKMVGMSEWKDKKIGTFSKGMKQKIGILSAIVHDPDIVVLDEPQTGLDPVARKEVRDFIMNLKKIGKTVFLSSHLLYEISEVADRIAIIHHGKLIAFDTLDNLEGKAMKSVIHFELLNSPDENFDEFINKLKPLVIPSRANSGL</sequence>
<evidence type="ECO:0000256" key="2">
    <source>
        <dbReference type="ARBA" id="ARBA00022448"/>
    </source>
</evidence>
<proteinExistence type="inferred from homology"/>
<keyword evidence="2" id="KW-0813">Transport</keyword>
<comment type="caution">
    <text evidence="6">The sequence shown here is derived from an EMBL/GenBank/DDBJ whole genome shotgun (WGS) entry which is preliminary data.</text>
</comment>
<evidence type="ECO:0000313" key="6">
    <source>
        <dbReference type="EMBL" id="GAH60169.1"/>
    </source>
</evidence>
<dbReference type="EMBL" id="BARU01017440">
    <property type="protein sequence ID" value="GAH60169.1"/>
    <property type="molecule type" value="Genomic_DNA"/>
</dbReference>
<evidence type="ECO:0000256" key="4">
    <source>
        <dbReference type="ARBA" id="ARBA00022840"/>
    </source>
</evidence>
<dbReference type="PANTHER" id="PTHR42711">
    <property type="entry name" value="ABC TRANSPORTER ATP-BINDING PROTEIN"/>
    <property type="match status" value="1"/>
</dbReference>
<dbReference type="Pfam" id="PF00005">
    <property type="entry name" value="ABC_tran"/>
    <property type="match status" value="1"/>
</dbReference>
<dbReference type="SUPFAM" id="SSF52540">
    <property type="entry name" value="P-loop containing nucleoside triphosphate hydrolases"/>
    <property type="match status" value="1"/>
</dbReference>
<accession>X1I262</accession>
<dbReference type="PROSITE" id="PS00211">
    <property type="entry name" value="ABC_TRANSPORTER_1"/>
    <property type="match status" value="1"/>
</dbReference>
<dbReference type="PROSITE" id="PS50893">
    <property type="entry name" value="ABC_TRANSPORTER_2"/>
    <property type="match status" value="1"/>
</dbReference>
<evidence type="ECO:0000256" key="3">
    <source>
        <dbReference type="ARBA" id="ARBA00022741"/>
    </source>
</evidence>
<name>X1I262_9ZZZZ</name>
<dbReference type="GO" id="GO:0005524">
    <property type="term" value="F:ATP binding"/>
    <property type="evidence" value="ECO:0007669"/>
    <property type="project" value="UniProtKB-KW"/>
</dbReference>
<gene>
    <name evidence="6" type="ORF">S03H2_28933</name>
</gene>